<keyword evidence="2" id="KW-0326">Glycosidase</keyword>
<evidence type="ECO:0000313" key="5">
    <source>
        <dbReference type="Proteomes" id="UP000823918"/>
    </source>
</evidence>
<dbReference type="EMBL" id="DWWA01000046">
    <property type="protein sequence ID" value="HJC72885.1"/>
    <property type="molecule type" value="Genomic_DNA"/>
</dbReference>
<sequence>MKKRKVIIDCDPGIDDSLAIMLALRSPELEVMGITIVCGNSPVEMGFENAKKVLWQMGRLDVPVYIGADRPVKREYVNALDTHGADGLGESFLPQVPGYRQTVSAVEFLACTLKREKVSVIALGPMTNLAELIQKDKEAFLQIDELISMGGSYKSHGNCSPVAEYNYWCDPDAAALVYETMYAGGKHIHMVGLDVTREIVLTPTILEYICRLDEEMGAFIQKITKFYFDFHWNWEHIIGCVINDPLAVAYFLDRNICEGFDAFVQVETQGISIGQTVVDAMNFYRRKANARVLTKTDAKSFFVLFLSRILGIEAEKLDLLEDIV</sequence>
<organism evidence="4 5">
    <name type="scientific">Candidatus Ruthenibacterium merdavium</name>
    <dbReference type="NCBI Taxonomy" id="2838752"/>
    <lineage>
        <taxon>Bacteria</taxon>
        <taxon>Bacillati</taxon>
        <taxon>Bacillota</taxon>
        <taxon>Clostridia</taxon>
        <taxon>Eubacteriales</taxon>
        <taxon>Oscillospiraceae</taxon>
        <taxon>Ruthenibacterium</taxon>
    </lineage>
</organism>
<dbReference type="GO" id="GO:0008477">
    <property type="term" value="F:purine nucleosidase activity"/>
    <property type="evidence" value="ECO:0007669"/>
    <property type="project" value="TreeGrafter"/>
</dbReference>
<dbReference type="GO" id="GO:0006152">
    <property type="term" value="P:purine nucleoside catabolic process"/>
    <property type="evidence" value="ECO:0007669"/>
    <property type="project" value="TreeGrafter"/>
</dbReference>
<keyword evidence="1 4" id="KW-0378">Hydrolase</keyword>
<dbReference type="SUPFAM" id="SSF53590">
    <property type="entry name" value="Nucleoside hydrolase"/>
    <property type="match status" value="1"/>
</dbReference>
<dbReference type="InterPro" id="IPR001910">
    <property type="entry name" value="Inosine/uridine_hydrolase_dom"/>
</dbReference>
<name>A0A9D2Q8L7_9FIRM</name>
<reference evidence="4" key="2">
    <citation type="submission" date="2021-04" db="EMBL/GenBank/DDBJ databases">
        <authorList>
            <person name="Gilroy R."/>
        </authorList>
    </citation>
    <scope>NUCLEOTIDE SEQUENCE</scope>
    <source>
        <strain evidence="4">5933</strain>
    </source>
</reference>
<evidence type="ECO:0000313" key="4">
    <source>
        <dbReference type="EMBL" id="HJC72885.1"/>
    </source>
</evidence>
<reference evidence="4" key="1">
    <citation type="journal article" date="2021" name="PeerJ">
        <title>Extensive microbial diversity within the chicken gut microbiome revealed by metagenomics and culture.</title>
        <authorList>
            <person name="Gilroy R."/>
            <person name="Ravi A."/>
            <person name="Getino M."/>
            <person name="Pursley I."/>
            <person name="Horton D.L."/>
            <person name="Alikhan N.F."/>
            <person name="Baker D."/>
            <person name="Gharbi K."/>
            <person name="Hall N."/>
            <person name="Watson M."/>
            <person name="Adriaenssens E.M."/>
            <person name="Foster-Nyarko E."/>
            <person name="Jarju S."/>
            <person name="Secka A."/>
            <person name="Antonio M."/>
            <person name="Oren A."/>
            <person name="Chaudhuri R.R."/>
            <person name="La Ragione R."/>
            <person name="Hildebrand F."/>
            <person name="Pallen M.J."/>
        </authorList>
    </citation>
    <scope>NUCLEOTIDE SEQUENCE</scope>
    <source>
        <strain evidence="4">5933</strain>
    </source>
</reference>
<dbReference type="PANTHER" id="PTHR12304">
    <property type="entry name" value="INOSINE-URIDINE PREFERRING NUCLEOSIDE HYDROLASE"/>
    <property type="match status" value="1"/>
</dbReference>
<dbReference type="Gene3D" id="3.90.245.10">
    <property type="entry name" value="Ribonucleoside hydrolase-like"/>
    <property type="match status" value="1"/>
</dbReference>
<evidence type="ECO:0000256" key="1">
    <source>
        <dbReference type="ARBA" id="ARBA00022801"/>
    </source>
</evidence>
<gene>
    <name evidence="4" type="ORF">H9698_08860</name>
</gene>
<dbReference type="GO" id="GO:0005829">
    <property type="term" value="C:cytosol"/>
    <property type="evidence" value="ECO:0007669"/>
    <property type="project" value="TreeGrafter"/>
</dbReference>
<dbReference type="PANTHER" id="PTHR12304:SF4">
    <property type="entry name" value="URIDINE NUCLEOSIDASE"/>
    <property type="match status" value="1"/>
</dbReference>
<dbReference type="AlphaFoldDB" id="A0A9D2Q8L7"/>
<protein>
    <submittedName>
        <fullName evidence="4">Nucleoside hydrolase</fullName>
    </submittedName>
</protein>
<dbReference type="Pfam" id="PF01156">
    <property type="entry name" value="IU_nuc_hydro"/>
    <property type="match status" value="1"/>
</dbReference>
<dbReference type="Proteomes" id="UP000823918">
    <property type="component" value="Unassembled WGS sequence"/>
</dbReference>
<comment type="caution">
    <text evidence="4">The sequence shown here is derived from an EMBL/GenBank/DDBJ whole genome shotgun (WGS) entry which is preliminary data.</text>
</comment>
<accession>A0A9D2Q8L7</accession>
<dbReference type="InterPro" id="IPR036452">
    <property type="entry name" value="Ribo_hydro-like"/>
</dbReference>
<feature type="domain" description="Inosine/uridine-preferring nucleoside hydrolase" evidence="3">
    <location>
        <begin position="6"/>
        <end position="302"/>
    </location>
</feature>
<dbReference type="CDD" id="cd02653">
    <property type="entry name" value="nuc_hydro_3"/>
    <property type="match status" value="1"/>
</dbReference>
<proteinExistence type="predicted"/>
<evidence type="ECO:0000259" key="3">
    <source>
        <dbReference type="Pfam" id="PF01156"/>
    </source>
</evidence>
<evidence type="ECO:0000256" key="2">
    <source>
        <dbReference type="ARBA" id="ARBA00023295"/>
    </source>
</evidence>
<dbReference type="InterPro" id="IPR023186">
    <property type="entry name" value="IUNH"/>
</dbReference>